<evidence type="ECO:0000256" key="5">
    <source>
        <dbReference type="ARBA" id="ARBA00023004"/>
    </source>
</evidence>
<keyword evidence="5" id="KW-0408">Iron</keyword>
<evidence type="ECO:0000256" key="4">
    <source>
        <dbReference type="ARBA" id="ARBA00023002"/>
    </source>
</evidence>
<keyword evidence="3" id="KW-0479">Metal-binding</keyword>
<dbReference type="InterPro" id="IPR017941">
    <property type="entry name" value="Rieske_2Fe-2S"/>
</dbReference>
<name>A0A1K0JMS3_CUPNE</name>
<dbReference type="Pfam" id="PF19298">
    <property type="entry name" value="KshA_C"/>
    <property type="match status" value="1"/>
</dbReference>
<protein>
    <submittedName>
        <fullName evidence="8">3-ketosteroid-9-alpha-monooxygenase oxygenase subunit</fullName>
        <ecNumber evidence="8">1.14.13.142</ecNumber>
    </submittedName>
</protein>
<dbReference type="PROSITE" id="PS51296">
    <property type="entry name" value="RIESKE"/>
    <property type="match status" value="1"/>
</dbReference>
<evidence type="ECO:0000256" key="3">
    <source>
        <dbReference type="ARBA" id="ARBA00022723"/>
    </source>
</evidence>
<evidence type="ECO:0000259" key="7">
    <source>
        <dbReference type="PROSITE" id="PS51296"/>
    </source>
</evidence>
<dbReference type="PANTHER" id="PTHR21266">
    <property type="entry name" value="IRON-SULFUR DOMAIN CONTAINING PROTEIN"/>
    <property type="match status" value="1"/>
</dbReference>
<dbReference type="PANTHER" id="PTHR21266:SF60">
    <property type="entry name" value="3-KETOSTEROID-9-ALPHA-MONOOXYGENASE, OXYGENASE COMPONENT"/>
    <property type="match status" value="1"/>
</dbReference>
<dbReference type="Pfam" id="PF00355">
    <property type="entry name" value="Rieske"/>
    <property type="match status" value="1"/>
</dbReference>
<dbReference type="GO" id="GO:0008203">
    <property type="term" value="P:cholesterol metabolic process"/>
    <property type="evidence" value="ECO:0007669"/>
    <property type="project" value="InterPro"/>
</dbReference>
<dbReference type="GO" id="GO:0046872">
    <property type="term" value="F:metal ion binding"/>
    <property type="evidence" value="ECO:0007669"/>
    <property type="project" value="UniProtKB-KW"/>
</dbReference>
<keyword evidence="2" id="KW-0001">2Fe-2S</keyword>
<dbReference type="InterPro" id="IPR050584">
    <property type="entry name" value="Cholesterol_7-desaturase"/>
</dbReference>
<keyword evidence="6" id="KW-0411">Iron-sulfur</keyword>
<dbReference type="Gene3D" id="3.90.380.10">
    <property type="entry name" value="Naphthalene 1,2-dioxygenase Alpha Subunit, Chain A, domain 1"/>
    <property type="match status" value="1"/>
</dbReference>
<reference evidence="8" key="1">
    <citation type="submission" date="2016-09" db="EMBL/GenBank/DDBJ databases">
        <authorList>
            <person name="Capua I."/>
            <person name="De Benedictis P."/>
            <person name="Joannis T."/>
            <person name="Lombin L.H."/>
            <person name="Cattoli G."/>
        </authorList>
    </citation>
    <scope>NUCLEOTIDE SEQUENCE</scope>
    <source>
        <strain evidence="8">B9</strain>
    </source>
</reference>
<gene>
    <name evidence="8" type="primary">kshA</name>
    <name evidence="8" type="ORF">CNECB9_870003</name>
</gene>
<dbReference type="SUPFAM" id="SSF55961">
    <property type="entry name" value="Bet v1-like"/>
    <property type="match status" value="1"/>
</dbReference>
<organism evidence="8">
    <name type="scientific">Cupriavidus necator</name>
    <name type="common">Alcaligenes eutrophus</name>
    <name type="synonym">Ralstonia eutropha</name>
    <dbReference type="NCBI Taxonomy" id="106590"/>
    <lineage>
        <taxon>Bacteria</taxon>
        <taxon>Pseudomonadati</taxon>
        <taxon>Pseudomonadota</taxon>
        <taxon>Betaproteobacteria</taxon>
        <taxon>Burkholderiales</taxon>
        <taxon>Burkholderiaceae</taxon>
        <taxon>Cupriavidus</taxon>
    </lineage>
</organism>
<dbReference type="GO" id="GO:0051537">
    <property type="term" value="F:2 iron, 2 sulfur cluster binding"/>
    <property type="evidence" value="ECO:0007669"/>
    <property type="project" value="UniProtKB-KW"/>
</dbReference>
<proteinExistence type="predicted"/>
<dbReference type="SUPFAM" id="SSF50022">
    <property type="entry name" value="ISP domain"/>
    <property type="match status" value="1"/>
</dbReference>
<evidence type="ECO:0000256" key="2">
    <source>
        <dbReference type="ARBA" id="ARBA00022714"/>
    </source>
</evidence>
<dbReference type="Gene3D" id="2.102.10.10">
    <property type="entry name" value="Rieske [2Fe-2S] iron-sulphur domain"/>
    <property type="match status" value="1"/>
</dbReference>
<evidence type="ECO:0000256" key="6">
    <source>
        <dbReference type="ARBA" id="ARBA00023014"/>
    </source>
</evidence>
<dbReference type="EMBL" id="FMSH01000537">
    <property type="protein sequence ID" value="SCV01798.1"/>
    <property type="molecule type" value="Genomic_DNA"/>
</dbReference>
<keyword evidence="8" id="KW-0503">Monooxygenase</keyword>
<dbReference type="AlphaFoldDB" id="A0A1K0JMS3"/>
<keyword evidence="4 8" id="KW-0560">Oxidoreductase</keyword>
<accession>A0A1K0JMS3</accession>
<sequence length="366" mass="40978">MTADGTQTGYKTGYKIESRPPEARYARGWHCLGLADAYRDGVPHTLNIFGRRLAAFADSTGAIRVIDGYCPHMGADLSTGTVQGDNLVCPFHGWQWGGDGGCKSIPYCKRVPPKARVGAWETCEQNHLLFIWHDPEGRPAPPEVAIPRIEACFSPEWSDWAIDEMLIRTNCRELVDNISDMAHFGTVHGAPVDYFANLFEDHKATQLMIGRSARLSGDAQLTALSTYFGPAYHITEMIGQMGDQQIHSILLNCHVPIDLNSFALRYGVLVKKIPGLSEEQNRAMAQAYVDQARGAFYEDVAIWDSKIRIDNPLLCEGDGPIYQMRDWYQQFYTDVEQVRPSSVARRTFELNPGNIEPPALRHVFEA</sequence>
<comment type="cofactor">
    <cofactor evidence="1">
        <name>Fe cation</name>
        <dbReference type="ChEBI" id="CHEBI:24875"/>
    </cofactor>
</comment>
<dbReference type="InterPro" id="IPR036922">
    <property type="entry name" value="Rieske_2Fe-2S_sf"/>
</dbReference>
<evidence type="ECO:0000313" key="8">
    <source>
        <dbReference type="EMBL" id="SCV01798.1"/>
    </source>
</evidence>
<dbReference type="RefSeq" id="WP_340530935.1">
    <property type="nucleotide sequence ID" value="NZ_FMSH01000537.1"/>
</dbReference>
<evidence type="ECO:0000256" key="1">
    <source>
        <dbReference type="ARBA" id="ARBA00001962"/>
    </source>
</evidence>
<dbReference type="GO" id="GO:0004497">
    <property type="term" value="F:monooxygenase activity"/>
    <property type="evidence" value="ECO:0007669"/>
    <property type="project" value="UniProtKB-KW"/>
</dbReference>
<feature type="domain" description="Rieske" evidence="7">
    <location>
        <begin position="29"/>
        <end position="131"/>
    </location>
</feature>
<dbReference type="InterPro" id="IPR045605">
    <property type="entry name" value="KshA-like_C"/>
</dbReference>
<dbReference type="EC" id="1.14.13.142" evidence="8"/>